<dbReference type="SUPFAM" id="SSF63829">
    <property type="entry name" value="Calcium-dependent phosphotriesterase"/>
    <property type="match status" value="1"/>
</dbReference>
<dbReference type="InterPro" id="IPR011044">
    <property type="entry name" value="Quino_amine_DH_bsu"/>
</dbReference>
<comment type="caution">
    <text evidence="5">The sequence shown here is derived from an EMBL/GenBank/DDBJ whole genome shotgun (WGS) entry which is preliminary data.</text>
</comment>
<gene>
    <name evidence="5" type="ORF">ETD86_01340</name>
</gene>
<dbReference type="PROSITE" id="PS50294">
    <property type="entry name" value="WD_REPEATS_REGION"/>
    <property type="match status" value="3"/>
</dbReference>
<dbReference type="InterPro" id="IPR001680">
    <property type="entry name" value="WD40_rpt"/>
</dbReference>
<proteinExistence type="predicted"/>
<dbReference type="InterPro" id="IPR019775">
    <property type="entry name" value="WD40_repeat_CS"/>
</dbReference>
<dbReference type="InterPro" id="IPR015943">
    <property type="entry name" value="WD40/YVTN_repeat-like_dom_sf"/>
</dbReference>
<dbReference type="RefSeq" id="WP_138664215.1">
    <property type="nucleotide sequence ID" value="NZ_VCKY01000003.1"/>
</dbReference>
<dbReference type="PANTHER" id="PTHR19879:SF9">
    <property type="entry name" value="TRANSCRIPTION INITIATION FACTOR TFIID SUBUNIT 5"/>
    <property type="match status" value="1"/>
</dbReference>
<dbReference type="Gene3D" id="2.130.10.10">
    <property type="entry name" value="YVTN repeat-like/Quinoprotein amine dehydrogenase"/>
    <property type="match status" value="3"/>
</dbReference>
<feature type="repeat" description="WD" evidence="3">
    <location>
        <begin position="660"/>
        <end position="691"/>
    </location>
</feature>
<dbReference type="SMART" id="SM00320">
    <property type="entry name" value="WD40"/>
    <property type="match status" value="9"/>
</dbReference>
<dbReference type="PANTHER" id="PTHR19879">
    <property type="entry name" value="TRANSCRIPTION INITIATION FACTOR TFIID"/>
    <property type="match status" value="1"/>
</dbReference>
<dbReference type="Pfam" id="PF00931">
    <property type="entry name" value="NB-ARC"/>
    <property type="match status" value="1"/>
</dbReference>
<dbReference type="PROSITE" id="PS50082">
    <property type="entry name" value="WD_REPEATS_2"/>
    <property type="match status" value="5"/>
</dbReference>
<dbReference type="EMBL" id="VCKY01000003">
    <property type="protein sequence ID" value="TMR25268.1"/>
    <property type="molecule type" value="Genomic_DNA"/>
</dbReference>
<dbReference type="PROSITE" id="PS00678">
    <property type="entry name" value="WD_REPEATS_1"/>
    <property type="match status" value="1"/>
</dbReference>
<evidence type="ECO:0000259" key="4">
    <source>
        <dbReference type="Pfam" id="PF00931"/>
    </source>
</evidence>
<evidence type="ECO:0000313" key="5">
    <source>
        <dbReference type="EMBL" id="TMR25268.1"/>
    </source>
</evidence>
<organism evidence="5 6">
    <name type="scientific">Nonomuraea turkmeniaca</name>
    <dbReference type="NCBI Taxonomy" id="103838"/>
    <lineage>
        <taxon>Bacteria</taxon>
        <taxon>Bacillati</taxon>
        <taxon>Actinomycetota</taxon>
        <taxon>Actinomycetes</taxon>
        <taxon>Streptosporangiales</taxon>
        <taxon>Streptosporangiaceae</taxon>
        <taxon>Nonomuraea</taxon>
    </lineage>
</organism>
<dbReference type="Gene3D" id="3.40.50.300">
    <property type="entry name" value="P-loop containing nucleotide triphosphate hydrolases"/>
    <property type="match status" value="1"/>
</dbReference>
<keyword evidence="6" id="KW-1185">Reference proteome</keyword>
<dbReference type="OrthoDB" id="414967at2"/>
<dbReference type="Pfam" id="PF00400">
    <property type="entry name" value="WD40"/>
    <property type="match status" value="5"/>
</dbReference>
<keyword evidence="1 3" id="KW-0853">WD repeat</keyword>
<feature type="repeat" description="WD" evidence="3">
    <location>
        <begin position="899"/>
        <end position="939"/>
    </location>
</feature>
<evidence type="ECO:0000256" key="2">
    <source>
        <dbReference type="ARBA" id="ARBA00022737"/>
    </source>
</evidence>
<dbReference type="Proteomes" id="UP000309128">
    <property type="component" value="Unassembled WGS sequence"/>
</dbReference>
<sequence>MLEDLVAALVSGKHLIVTLVPEVAGAEGFGTTTLAAAACRRPEVREHFRDGIEWVSLGDDPVHLLRHRVTTRLRLDPEIRARDILALAVPRWMRPVRRLVVLDDVRPEAAELIMRVAADKAVVLVTGGQAPPAGHVFELPANAGGSQGWPLLRTLMRSLDAAPDEPVDLTDPRGRARAVNQVLGSGLAGTLAPRTRERLLELGAFKGTRPIPLELTARLWWETAGLTRAESESLLAELATLGLLSRAPDRDAILMPGVVRDHIRAAMGPARAKRADLAIVEIGPPEGDGWSDEALVYFFEWFADHLEAAGGDLEELVCRGSWLATRLLQAGPEPVLRELARAGTDEAELLRRTLSQSLHLLGRPPYTDVTVIATLACRLHHLQKTADQLRGLLDDLGRPWLECLWTPPDLPHPTLRATLAAHEGEATSVAISPDGAWLATAGQDGPVRLWNRDGTVRGVLEGHLGQVNRVAIAPDGTWLATGGSDGTVCLWSAGGERLRELAAGFGAGHDVAIAPDGAWLATLDLFGGVTAWSRRGRRLWRVEGDSGDVSLSTLAIAADGSWLAHVVDGHIQVWNADGTARARFPHEKLMTMVAAHPTRDALMTNDGTLYSPDGRLLEKVPIEDSLYARLTVATDGGWLATGVHDDVLVARLDRPAIERLAGHEDSVADVAISPDGTWLASVSADGTARIWTHEELPRLDDRSPRGVQTSPAVAPGGSVVTAGAELTYWDDAGNPLRTVPGMSGVTSVAACDSWLAAWDDHDRLWLIDGDGTVRRRLRTHHSRPYALAVAPDGSWFATCGEEGTIGLWSGDGGEIGRLRPEAGPVRFLAVSGDSRTLVAASTTAVQRWTRQGRQTGRVRRLGATVRGVAASPDGSRTAVVLASGAIRQWDGRGRRVATLMGSANYTAGLAYSPSGTLLAAAYDSTLQVWDVPARRPMAGLRLGALLRGCAWSPDGTRLYAAGDAGLYGFTLHVPIGPAPA</sequence>
<dbReference type="InterPro" id="IPR002182">
    <property type="entry name" value="NB-ARC"/>
</dbReference>
<dbReference type="SUPFAM" id="SSF50978">
    <property type="entry name" value="WD40 repeat-like"/>
    <property type="match status" value="1"/>
</dbReference>
<dbReference type="InterPro" id="IPR036322">
    <property type="entry name" value="WD40_repeat_dom_sf"/>
</dbReference>
<keyword evidence="2" id="KW-0677">Repeat</keyword>
<evidence type="ECO:0000313" key="6">
    <source>
        <dbReference type="Proteomes" id="UP000309128"/>
    </source>
</evidence>
<reference evidence="5 6" key="1">
    <citation type="submission" date="2019-05" db="EMBL/GenBank/DDBJ databases">
        <title>Draft genome sequence of Nonomuraea turkmeniaca DSM 43926.</title>
        <authorList>
            <person name="Saricaoglu S."/>
            <person name="Isik K."/>
        </authorList>
    </citation>
    <scope>NUCLEOTIDE SEQUENCE [LARGE SCALE GENOMIC DNA]</scope>
    <source>
        <strain evidence="5 6">DSM 43926</strain>
    </source>
</reference>
<feature type="domain" description="NB-ARC" evidence="4">
    <location>
        <begin position="22"/>
        <end position="108"/>
    </location>
</feature>
<dbReference type="InterPro" id="IPR027417">
    <property type="entry name" value="P-loop_NTPase"/>
</dbReference>
<feature type="repeat" description="WD" evidence="3">
    <location>
        <begin position="777"/>
        <end position="809"/>
    </location>
</feature>
<dbReference type="SUPFAM" id="SSF50969">
    <property type="entry name" value="YVTN repeat-like/Quinoprotein amine dehydrogenase"/>
    <property type="match status" value="1"/>
</dbReference>
<feature type="repeat" description="WD" evidence="3">
    <location>
        <begin position="460"/>
        <end position="492"/>
    </location>
</feature>
<evidence type="ECO:0000256" key="3">
    <source>
        <dbReference type="PROSITE-ProRule" id="PRU00221"/>
    </source>
</evidence>
<evidence type="ECO:0000256" key="1">
    <source>
        <dbReference type="ARBA" id="ARBA00022574"/>
    </source>
</evidence>
<dbReference type="AlphaFoldDB" id="A0A5S4FX49"/>
<feature type="repeat" description="WD" evidence="3">
    <location>
        <begin position="419"/>
        <end position="451"/>
    </location>
</feature>
<dbReference type="GO" id="GO:0043531">
    <property type="term" value="F:ADP binding"/>
    <property type="evidence" value="ECO:0007669"/>
    <property type="project" value="InterPro"/>
</dbReference>
<name>A0A5S4FX49_9ACTN</name>
<accession>A0A5S4FX49</accession>
<protein>
    <recommendedName>
        <fullName evidence="4">NB-ARC domain-containing protein</fullName>
    </recommendedName>
</protein>